<dbReference type="PANTHER" id="PTHR24141">
    <property type="entry name" value="2-5A-DEPENDENT RIBONUCLEASE"/>
    <property type="match status" value="1"/>
</dbReference>
<keyword evidence="2 3" id="KW-0040">ANK repeat</keyword>
<dbReference type="InterPro" id="IPR036770">
    <property type="entry name" value="Ankyrin_rpt-contain_sf"/>
</dbReference>
<dbReference type="SUPFAM" id="SSF48403">
    <property type="entry name" value="Ankyrin repeat"/>
    <property type="match status" value="1"/>
</dbReference>
<dbReference type="Gene3D" id="1.25.40.20">
    <property type="entry name" value="Ankyrin repeat-containing domain"/>
    <property type="match status" value="3"/>
</dbReference>
<feature type="repeat" description="ANK" evidence="3">
    <location>
        <begin position="297"/>
        <end position="322"/>
    </location>
</feature>
<protein>
    <submittedName>
        <fullName evidence="4">ANK_REP_REGION domain-containing protein</fullName>
    </submittedName>
</protein>
<evidence type="ECO:0000313" key="4">
    <source>
        <dbReference type="EnsemblMetazoa" id="GPAI013052-PA"/>
    </source>
</evidence>
<dbReference type="STRING" id="7398.A0A1A9ZFJ6"/>
<feature type="repeat" description="ANK" evidence="3">
    <location>
        <begin position="165"/>
        <end position="197"/>
    </location>
</feature>
<reference evidence="5" key="1">
    <citation type="submission" date="2014-03" db="EMBL/GenBank/DDBJ databases">
        <authorList>
            <person name="Aksoy S."/>
            <person name="Warren W."/>
            <person name="Wilson R.K."/>
        </authorList>
    </citation>
    <scope>NUCLEOTIDE SEQUENCE [LARGE SCALE GENOMIC DNA]</scope>
    <source>
        <strain evidence="5">IAEA</strain>
    </source>
</reference>
<sequence>MHSYISAYDLNERLLTAIHSGNYDDTLSCLMQGAEASNISLTCGRTAVGTAALVGDVEILELLIQSCEEPDLDIFKANRSNSSEIELDITPDGMDCLEWEDEFIADCDNESLNGNDEHMEEFTSLYYYYAKTFESTGSIVSRMESYCGGGRTAGKKQDPHTMDAMSMTPLHYAAACGHLECVRILLEHGAEVNTTDSKGYTPLHVGCEYSEVTRLLLKFGANVNSKTFNMGDAPMHLALRNRCPTAAKIMLQTERIQINETNDNAQTYLISAIAHEQHDIAMELIQRGARLNLQDNEGYTALYYAVVQNNISLASSLLEQGARRITPHYLLHYCIANNMPEMLQLLLDRDSHLNGLFVRNQDGFEPVSLAVVTHKYEMLEHMLNLAWISGSPVLDLLRLTDNFLLAIQFIETVKDFKNVARVLLAYSDGTILRPPKTKHSIFVVCCEPSCNSPLTKAITLNKLDIAEFLLKEGANLKQICHSAVNYLRNTLPAGCKEFLKLTIYMGFQCPFYKTFNPPPDWTNTRCELEQELRFLCTRPLSLQMLTRNCIRKKLMDKFHSISTTTVQFSNPYRATITKSSLQQMIEQLEIPKCLQTYLIDFNDCDSIMRQQN</sequence>
<dbReference type="PROSITE" id="PS50088">
    <property type="entry name" value="ANK_REPEAT"/>
    <property type="match status" value="2"/>
</dbReference>
<dbReference type="PROSITE" id="PS50297">
    <property type="entry name" value="ANK_REP_REGION"/>
    <property type="match status" value="2"/>
</dbReference>
<dbReference type="InterPro" id="IPR002110">
    <property type="entry name" value="Ankyrin_rpt"/>
</dbReference>
<proteinExistence type="predicted"/>
<accession>A0A1A9ZFJ6</accession>
<evidence type="ECO:0000313" key="5">
    <source>
        <dbReference type="Proteomes" id="UP000092445"/>
    </source>
</evidence>
<dbReference type="AlphaFoldDB" id="A0A1A9ZFJ6"/>
<dbReference type="Pfam" id="PF12796">
    <property type="entry name" value="Ank_2"/>
    <property type="match status" value="2"/>
</dbReference>
<organism evidence="4 5">
    <name type="scientific">Glossina pallidipes</name>
    <name type="common">Tsetse fly</name>
    <dbReference type="NCBI Taxonomy" id="7398"/>
    <lineage>
        <taxon>Eukaryota</taxon>
        <taxon>Metazoa</taxon>
        <taxon>Ecdysozoa</taxon>
        <taxon>Arthropoda</taxon>
        <taxon>Hexapoda</taxon>
        <taxon>Insecta</taxon>
        <taxon>Pterygota</taxon>
        <taxon>Neoptera</taxon>
        <taxon>Endopterygota</taxon>
        <taxon>Diptera</taxon>
        <taxon>Brachycera</taxon>
        <taxon>Muscomorpha</taxon>
        <taxon>Hippoboscoidea</taxon>
        <taxon>Glossinidae</taxon>
        <taxon>Glossina</taxon>
    </lineage>
</organism>
<dbReference type="GO" id="GO:0004540">
    <property type="term" value="F:RNA nuclease activity"/>
    <property type="evidence" value="ECO:0007669"/>
    <property type="project" value="TreeGrafter"/>
</dbReference>
<name>A0A1A9ZFJ6_GLOPL</name>
<evidence type="ECO:0000256" key="2">
    <source>
        <dbReference type="ARBA" id="ARBA00023043"/>
    </source>
</evidence>
<keyword evidence="1" id="KW-0677">Repeat</keyword>
<evidence type="ECO:0000256" key="3">
    <source>
        <dbReference type="PROSITE-ProRule" id="PRU00023"/>
    </source>
</evidence>
<dbReference type="SMART" id="SM00248">
    <property type="entry name" value="ANK"/>
    <property type="match status" value="9"/>
</dbReference>
<dbReference type="PANTHER" id="PTHR24141:SF1">
    <property type="entry name" value="2-5A-DEPENDENT RIBONUCLEASE"/>
    <property type="match status" value="1"/>
</dbReference>
<dbReference type="VEuPathDB" id="VectorBase:GPAI013052"/>
<dbReference type="PRINTS" id="PR01415">
    <property type="entry name" value="ANKYRIN"/>
</dbReference>
<dbReference type="GO" id="GO:0006396">
    <property type="term" value="P:RNA processing"/>
    <property type="evidence" value="ECO:0007669"/>
    <property type="project" value="TreeGrafter"/>
</dbReference>
<evidence type="ECO:0000256" key="1">
    <source>
        <dbReference type="ARBA" id="ARBA00022737"/>
    </source>
</evidence>
<keyword evidence="5" id="KW-1185">Reference proteome</keyword>
<reference evidence="4" key="2">
    <citation type="submission" date="2020-05" db="UniProtKB">
        <authorList>
            <consortium name="EnsemblMetazoa"/>
        </authorList>
    </citation>
    <scope>IDENTIFICATION</scope>
    <source>
        <strain evidence="4">IAEA</strain>
    </source>
</reference>
<dbReference type="EnsemblMetazoa" id="GPAI013052-RA">
    <property type="protein sequence ID" value="GPAI013052-PA"/>
    <property type="gene ID" value="GPAI013052"/>
</dbReference>
<dbReference type="Proteomes" id="UP000092445">
    <property type="component" value="Unassembled WGS sequence"/>
</dbReference>
<dbReference type="GO" id="GO:0003723">
    <property type="term" value="F:RNA binding"/>
    <property type="evidence" value="ECO:0007669"/>
    <property type="project" value="TreeGrafter"/>
</dbReference>